<comment type="caution">
    <text evidence="3">The sequence shown here is derived from an EMBL/GenBank/DDBJ whole genome shotgun (WGS) entry which is preliminary data.</text>
</comment>
<proteinExistence type="predicted"/>
<dbReference type="OrthoDB" id="20872at2759"/>
<feature type="region of interest" description="Disordered" evidence="1">
    <location>
        <begin position="301"/>
        <end position="336"/>
    </location>
</feature>
<dbReference type="InterPro" id="IPR013087">
    <property type="entry name" value="Znf_C2H2_type"/>
</dbReference>
<feature type="domain" description="C2H2-type" evidence="2">
    <location>
        <begin position="1235"/>
        <end position="1258"/>
    </location>
</feature>
<dbReference type="RefSeq" id="XP_018141392.1">
    <property type="nucleotide sequence ID" value="XM_018284619.1"/>
</dbReference>
<dbReference type="Proteomes" id="UP000078397">
    <property type="component" value="Unassembled WGS sequence"/>
</dbReference>
<dbReference type="EMBL" id="LSBJ02000005">
    <property type="protein sequence ID" value="OAQ64078.1"/>
    <property type="molecule type" value="Genomic_DNA"/>
</dbReference>
<gene>
    <name evidence="3" type="ORF">VFPPC_05420</name>
</gene>
<dbReference type="KEGG" id="pchm:VFPPC_05420"/>
<dbReference type="GeneID" id="28848613"/>
<feature type="domain" description="C2H2-type" evidence="2">
    <location>
        <begin position="1164"/>
        <end position="1190"/>
    </location>
</feature>
<feature type="compositionally biased region" description="Polar residues" evidence="1">
    <location>
        <begin position="169"/>
        <end position="181"/>
    </location>
</feature>
<dbReference type="PANTHER" id="PTHR35391:SF5">
    <property type="entry name" value="DUF6590 DOMAIN-CONTAINING PROTEIN"/>
    <property type="match status" value="1"/>
</dbReference>
<organism evidence="3 4">
    <name type="scientific">Pochonia chlamydosporia 170</name>
    <dbReference type="NCBI Taxonomy" id="1380566"/>
    <lineage>
        <taxon>Eukaryota</taxon>
        <taxon>Fungi</taxon>
        <taxon>Dikarya</taxon>
        <taxon>Ascomycota</taxon>
        <taxon>Pezizomycotina</taxon>
        <taxon>Sordariomycetes</taxon>
        <taxon>Hypocreomycetidae</taxon>
        <taxon>Hypocreales</taxon>
        <taxon>Clavicipitaceae</taxon>
        <taxon>Pochonia</taxon>
    </lineage>
</organism>
<name>A0A179FFF7_METCM</name>
<evidence type="ECO:0000313" key="3">
    <source>
        <dbReference type="EMBL" id="OAQ64078.1"/>
    </source>
</evidence>
<feature type="compositionally biased region" description="Basic and acidic residues" evidence="1">
    <location>
        <begin position="147"/>
        <end position="162"/>
    </location>
</feature>
<dbReference type="PANTHER" id="PTHR35391">
    <property type="entry name" value="C2H2-TYPE DOMAIN-CONTAINING PROTEIN-RELATED"/>
    <property type="match status" value="1"/>
</dbReference>
<dbReference type="SMART" id="SM00355">
    <property type="entry name" value="ZnF_C2H2"/>
    <property type="match status" value="5"/>
</dbReference>
<feature type="compositionally biased region" description="Polar residues" evidence="1">
    <location>
        <begin position="129"/>
        <end position="146"/>
    </location>
</feature>
<feature type="domain" description="C2H2-type" evidence="2">
    <location>
        <begin position="1132"/>
        <end position="1160"/>
    </location>
</feature>
<evidence type="ECO:0000313" key="4">
    <source>
        <dbReference type="Proteomes" id="UP000078397"/>
    </source>
</evidence>
<dbReference type="STRING" id="1380566.A0A179FFF7"/>
<sequence length="1424" mass="159368">MDDATIPTDIARSAKACKKVFDAPSGHTWMRSAQVDFNLWCSTIKATSEDKSGMGHRLRNYPDARESICNLLDALKTSVEGALAIYAKELEDGNSEDLADDIPELEEDDDPAWEGELEDSDSAQESDEVQSSSTRSDSPANALINSENHEDESRKDDRREGESNENDDALSNSGSTSTNDSALGEYISYVRTILDQLTRISLTIRRAGAKYRFERADQALKETEEVQAFRRHLTTIINSGFPDNGAQGLSAIEKMKRVYDDSKFSPVQRKLIRANVLRKHRIEYFTKARATRNLAPVEGPQEVKMQKPDKAPAAVDQAPPTSIVSSKAKERQSRPVTQIAPEVHEAPVEKTRSIYTAAVTATDVGPNFDAADLSAEKTPSRVSGITKIGESQAYPGCPKPQPNGTLICPYCGDKLPESYAKNEQSWKAHVAQDILPYSCIMEECSNDNDMYLKADQLLAHMKAKHSSTKWTCTPCSTDTKLTAESDKIGQPDSQVLVFFDSAESWLAHTEREHGSLEPAPQRDILAELSKRQLIGPLECPLCKTEPTELRSGIDEHILKHLHEFALRALPGDAAPANEKDSTSFQASSSASLLSYTKDGWTVHVSTPDDAVIPKEIVRKILFGNLELKFQELEPRFKQKARRNLAKCRDIVELGFRSYQIDYIPQTYNPPLVNLQEACHTVNSRTTLEMEQNILSAAMQRVLDLDIREIQEYSFFLLRLKKTAKYLMDLPLPSPGPDRVEIEDIAEMIDTGLTKDTDLTRHSNKYKNSPMPLGEKFRKPTRDDVALVRQLSLLPNIILTGPDPSKNTTATIALVNDLKERVEDWSIFWVDARSIASIEKSYLQILETLIEVKPGGEYDMPRCGIKALMHYLSWMHEGLWIMVFDRLEAHGAIYLRMENMLPRSCAGAIIISTTDPTSAQLLGIAEVIQLPGTDSSFDRNRDKYVDLRAHLSAVLVSKPTAGPIDIDKDTRSFDYFAKLKLDPIQERLVEANLRRRHRFMEAQQLSGGLKRPSTKASNTTIPQQPVPMATIHTDQEARPIEDIASKLREYRPSIESLTVSTIYAPSASGLDLKQEGFPTTIRARPTIEYPRVHAPRSPDQNLVKCPCCCQALPVTELARSRWRKHLANDLRPYTCVVNNCPTPYDLFATKKEWKDHVMNDHLCQWQCPDCDGDTPMFESRLDIKSHLLSKHAERDLGLWGKLFSTAELLELKHPYARSGDVDKLFSDVEIDVPWITTCPICDAKGSQDSLDLEEHVLEHVHDFSLRSLPWPMDQPISLDKPVGTFDTVNERNSHIAEWAESVAPTLKEGPDGGHIIYDFEGYEVEVEVSPVEGSIVKRNPHEPSLQLCSFDLNPPAADKNESTLMARAEEDYFSQNVYFVDGSSAGQFDSERSLSSWATEGSIHSAGEVGQIVSRVEDTSLSDGR</sequence>
<evidence type="ECO:0000259" key="2">
    <source>
        <dbReference type="SMART" id="SM00355"/>
    </source>
</evidence>
<evidence type="ECO:0000256" key="1">
    <source>
        <dbReference type="SAM" id="MobiDB-lite"/>
    </source>
</evidence>
<protein>
    <recommendedName>
        <fullName evidence="2">C2H2-type domain-containing protein</fullName>
    </recommendedName>
</protein>
<feature type="region of interest" description="Disordered" evidence="1">
    <location>
        <begin position="94"/>
        <end position="181"/>
    </location>
</feature>
<keyword evidence="4" id="KW-1185">Reference proteome</keyword>
<feature type="domain" description="C2H2-type" evidence="2">
    <location>
        <begin position="537"/>
        <end position="560"/>
    </location>
</feature>
<accession>A0A179FFF7</accession>
<reference evidence="3 4" key="1">
    <citation type="journal article" date="2016" name="PLoS Pathog.">
        <title>Biosynthesis of antibiotic leucinostatins in bio-control fungus Purpureocillium lilacinum and their inhibition on phytophthora revealed by genome mining.</title>
        <authorList>
            <person name="Wang G."/>
            <person name="Liu Z."/>
            <person name="Lin R."/>
            <person name="Li E."/>
            <person name="Mao Z."/>
            <person name="Ling J."/>
            <person name="Yang Y."/>
            <person name="Yin W.B."/>
            <person name="Xie B."/>
        </authorList>
    </citation>
    <scope>NUCLEOTIDE SEQUENCE [LARGE SCALE GENOMIC DNA]</scope>
    <source>
        <strain evidence="3">170</strain>
    </source>
</reference>
<feature type="compositionally biased region" description="Acidic residues" evidence="1">
    <location>
        <begin position="94"/>
        <end position="128"/>
    </location>
</feature>
<feature type="domain" description="C2H2-type" evidence="2">
    <location>
        <begin position="437"/>
        <end position="465"/>
    </location>
</feature>